<dbReference type="RefSeq" id="WP_099343475.1">
    <property type="nucleotide sequence ID" value="NZ_CP032098.1"/>
</dbReference>
<evidence type="ECO:0000313" key="3">
    <source>
        <dbReference type="EMBL" id="PHO17015.1"/>
    </source>
</evidence>
<dbReference type="InterPro" id="IPR013740">
    <property type="entry name" value="Redoxin"/>
</dbReference>
<dbReference type="Proteomes" id="UP000262712">
    <property type="component" value="Chromosome"/>
</dbReference>
<dbReference type="SUPFAM" id="SSF52833">
    <property type="entry name" value="Thioredoxin-like"/>
    <property type="match status" value="1"/>
</dbReference>
<dbReference type="PANTHER" id="PTHR42852">
    <property type="entry name" value="THIOL:DISULFIDE INTERCHANGE PROTEIN DSBE"/>
    <property type="match status" value="1"/>
</dbReference>
<gene>
    <name evidence="2" type="ORF">AMOL_1828</name>
    <name evidence="3" type="ORF">CPU12_12610</name>
</gene>
<protein>
    <submittedName>
        <fullName evidence="2">Protein disulfide reductase, TlpA family</fullName>
    </submittedName>
    <submittedName>
        <fullName evidence="3">Thioredoxin</fullName>
    </submittedName>
</protein>
<dbReference type="InterPro" id="IPR013766">
    <property type="entry name" value="Thioredoxin_domain"/>
</dbReference>
<dbReference type="Pfam" id="PF08534">
    <property type="entry name" value="Redoxin"/>
    <property type="match status" value="1"/>
</dbReference>
<feature type="domain" description="Thioredoxin" evidence="1">
    <location>
        <begin position="30"/>
        <end position="184"/>
    </location>
</feature>
<evidence type="ECO:0000313" key="5">
    <source>
        <dbReference type="Proteomes" id="UP000262712"/>
    </source>
</evidence>
<reference evidence="3 4" key="1">
    <citation type="submission" date="2017-09" db="EMBL/GenBank/DDBJ databases">
        <title>Arcobacter canalis sp. nov., a new species isolated from a water canal contaminated with urban sewage.</title>
        <authorList>
            <person name="Perez-Cataluna A."/>
            <person name="Salas-Masso N."/>
            <person name="Figueras M.J."/>
        </authorList>
    </citation>
    <scope>NUCLEOTIDE SEQUENCE [LARGE SCALE GENOMIC DNA]</scope>
    <source>
        <strain evidence="3 4">F98-3</strain>
    </source>
</reference>
<reference evidence="2 5" key="2">
    <citation type="submission" date="2018-08" db="EMBL/GenBank/DDBJ databases">
        <title>Complete genome of the Arcobacter molluscorum type strain LMG 25693.</title>
        <authorList>
            <person name="Miller W.G."/>
            <person name="Yee E."/>
            <person name="Bono J.L."/>
        </authorList>
    </citation>
    <scope>NUCLEOTIDE SEQUENCE [LARGE SCALE GENOMIC DNA]</scope>
    <source>
        <strain evidence="2 5">CECT 7696</strain>
    </source>
</reference>
<sequence length="186" mass="21031">MQFKKISFLTILSIVLLTGCGDSKVKEDGKVKAEVKTQFQLNNINGTTINIKKDEDKIIVNEFKDKIILLDFFTTWCKPCQAEIPQLNNLQSKYADNFKIISIAMAEKDGTAPTTEALQEYKNNFNINYTITKGKEVEEFSKNLGEIKTIPTIMLIDTKGNIKETYIGVVPEEMLEIDIKKALGNK</sequence>
<dbReference type="EMBL" id="NXFY01000026">
    <property type="protein sequence ID" value="PHO17015.1"/>
    <property type="molecule type" value="Genomic_DNA"/>
</dbReference>
<dbReference type="PANTHER" id="PTHR42852:SF17">
    <property type="entry name" value="THIOREDOXIN-LIKE PROTEIN HI_1115"/>
    <property type="match status" value="1"/>
</dbReference>
<proteinExistence type="predicted"/>
<dbReference type="GO" id="GO:0016491">
    <property type="term" value="F:oxidoreductase activity"/>
    <property type="evidence" value="ECO:0007669"/>
    <property type="project" value="InterPro"/>
</dbReference>
<dbReference type="PROSITE" id="PS51257">
    <property type="entry name" value="PROKAR_LIPOPROTEIN"/>
    <property type="match status" value="1"/>
</dbReference>
<evidence type="ECO:0000313" key="2">
    <source>
        <dbReference type="EMBL" id="AXX92792.1"/>
    </source>
</evidence>
<dbReference type="EMBL" id="CP032098">
    <property type="protein sequence ID" value="AXX92792.1"/>
    <property type="molecule type" value="Genomic_DNA"/>
</dbReference>
<name>A0A2G1DEV0_9BACT</name>
<evidence type="ECO:0000313" key="4">
    <source>
        <dbReference type="Proteomes" id="UP000221222"/>
    </source>
</evidence>
<keyword evidence="4" id="KW-1185">Reference proteome</keyword>
<dbReference type="InterPro" id="IPR050553">
    <property type="entry name" value="Thioredoxin_ResA/DsbE_sf"/>
</dbReference>
<dbReference type="KEGG" id="amol:AMOL_1828"/>
<dbReference type="PROSITE" id="PS51352">
    <property type="entry name" value="THIOREDOXIN_2"/>
    <property type="match status" value="1"/>
</dbReference>
<dbReference type="CDD" id="cd02966">
    <property type="entry name" value="TlpA_like_family"/>
    <property type="match status" value="1"/>
</dbReference>
<dbReference type="Proteomes" id="UP000221222">
    <property type="component" value="Unassembled WGS sequence"/>
</dbReference>
<dbReference type="InterPro" id="IPR036249">
    <property type="entry name" value="Thioredoxin-like_sf"/>
</dbReference>
<dbReference type="Gene3D" id="3.40.30.10">
    <property type="entry name" value="Glutaredoxin"/>
    <property type="match status" value="1"/>
</dbReference>
<organism evidence="3 4">
    <name type="scientific">Malaciobacter molluscorum LMG 25693</name>
    <dbReference type="NCBI Taxonomy" id="870501"/>
    <lineage>
        <taxon>Bacteria</taxon>
        <taxon>Pseudomonadati</taxon>
        <taxon>Campylobacterota</taxon>
        <taxon>Epsilonproteobacteria</taxon>
        <taxon>Campylobacterales</taxon>
        <taxon>Arcobacteraceae</taxon>
        <taxon>Malaciobacter</taxon>
    </lineage>
</organism>
<dbReference type="AlphaFoldDB" id="A0A2G1DEV0"/>
<evidence type="ECO:0000259" key="1">
    <source>
        <dbReference type="PROSITE" id="PS51352"/>
    </source>
</evidence>
<accession>A0A2G1DEV0</accession>